<evidence type="ECO:0000256" key="2">
    <source>
        <dbReference type="ARBA" id="ARBA00022448"/>
    </source>
</evidence>
<dbReference type="OrthoDB" id="130870at2157"/>
<dbReference type="InterPro" id="IPR006061">
    <property type="entry name" value="SBP_1_CS"/>
</dbReference>
<dbReference type="AlphaFoldDB" id="A0A3R7DY78"/>
<comment type="caution">
    <text evidence="4">The sequence shown here is derived from an EMBL/GenBank/DDBJ whole genome shotgun (WGS) entry which is preliminary data.</text>
</comment>
<protein>
    <submittedName>
        <fullName evidence="4">Thiamine transport system substrate-binding protein</fullName>
    </submittedName>
</protein>
<accession>A0A3R7DY78</accession>
<dbReference type="Proteomes" id="UP000283805">
    <property type="component" value="Unassembled WGS sequence"/>
</dbReference>
<dbReference type="PROSITE" id="PS51257">
    <property type="entry name" value="PROKAR_LIPOPROTEIN"/>
    <property type="match status" value="1"/>
</dbReference>
<evidence type="ECO:0000313" key="4">
    <source>
        <dbReference type="EMBL" id="RKD93722.1"/>
    </source>
</evidence>
<keyword evidence="2" id="KW-0813">Transport</keyword>
<dbReference type="SUPFAM" id="SSF53850">
    <property type="entry name" value="Periplasmic binding protein-like II"/>
    <property type="match status" value="1"/>
</dbReference>
<gene>
    <name evidence="4" type="ORF">ATJ93_3354</name>
</gene>
<dbReference type="EMBL" id="RAPO01000003">
    <property type="protein sequence ID" value="RKD93722.1"/>
    <property type="molecule type" value="Genomic_DNA"/>
</dbReference>
<dbReference type="PANTHER" id="PTHR30006">
    <property type="entry name" value="THIAMINE-BINDING PERIPLASMIC PROTEIN-RELATED"/>
    <property type="match status" value="1"/>
</dbReference>
<dbReference type="Pfam" id="PF13343">
    <property type="entry name" value="SBP_bac_6"/>
    <property type="match status" value="1"/>
</dbReference>
<evidence type="ECO:0000256" key="1">
    <source>
        <dbReference type="ARBA" id="ARBA00008520"/>
    </source>
</evidence>
<dbReference type="RefSeq" id="WP_120245703.1">
    <property type="nucleotide sequence ID" value="NZ_RAPO01000003.1"/>
</dbReference>
<dbReference type="PROSITE" id="PS01037">
    <property type="entry name" value="SBP_BACTERIAL_1"/>
    <property type="match status" value="1"/>
</dbReference>
<comment type="similarity">
    <text evidence="1">Belongs to the bacterial solute-binding protein 1 family.</text>
</comment>
<dbReference type="GO" id="GO:0055085">
    <property type="term" value="P:transmembrane transport"/>
    <property type="evidence" value="ECO:0007669"/>
    <property type="project" value="InterPro"/>
</dbReference>
<evidence type="ECO:0000313" key="5">
    <source>
        <dbReference type="Proteomes" id="UP000283805"/>
    </source>
</evidence>
<sequence>MRRRTLVRGVGAGTGAALTGLAGCLTRDAEEEEPDDGVEEPDENALRIATYTSMVTGERPAGRWLEEAFLEDHPNAELDWRVPEAGIEHFIRRGEIGAEPGADVYLGLTLGELVRVDEALGDDGELFESLERGRLDRDGRLRDDLTVDDPDDRVLPFDTGYISLVYDERDLENGPPDSFDALLESEYERALLAQDPRSSDPGLAFLLWTIAATGEDGYREYWQALRDNGLRLGESWTETYRNRYLEGEGSMIVSYSTDRVGAAAAERPLARHRVAMLEDAGYRNTEFAAVFADTPRAELAYEFLDFLLSSTAQAEIATRNVQFPAVADASVDLEPSFADRAREPERTVTMTYDDIRGNLGDWLSEWETLWTGESDG</sequence>
<dbReference type="NCBIfam" id="TIGR01254">
    <property type="entry name" value="sfuA"/>
    <property type="match status" value="1"/>
</dbReference>
<keyword evidence="3" id="KW-0732">Signal</keyword>
<proteinExistence type="inferred from homology"/>
<dbReference type="GO" id="GO:0030975">
    <property type="term" value="F:thiamine binding"/>
    <property type="evidence" value="ECO:0007669"/>
    <property type="project" value="InterPro"/>
</dbReference>
<dbReference type="GO" id="GO:0015888">
    <property type="term" value="P:thiamine transport"/>
    <property type="evidence" value="ECO:0007669"/>
    <property type="project" value="InterPro"/>
</dbReference>
<keyword evidence="5" id="KW-1185">Reference proteome</keyword>
<organism evidence="4 5">
    <name type="scientific">Halopiger aswanensis</name>
    <dbReference type="NCBI Taxonomy" id="148449"/>
    <lineage>
        <taxon>Archaea</taxon>
        <taxon>Methanobacteriati</taxon>
        <taxon>Methanobacteriota</taxon>
        <taxon>Stenosarchaea group</taxon>
        <taxon>Halobacteria</taxon>
        <taxon>Halobacteriales</taxon>
        <taxon>Natrialbaceae</taxon>
        <taxon>Halopiger</taxon>
    </lineage>
</organism>
<dbReference type="PANTHER" id="PTHR30006:SF2">
    <property type="entry name" value="ABC TRANSPORTER SUBSTRATE-BINDING PROTEIN"/>
    <property type="match status" value="1"/>
</dbReference>
<dbReference type="InterPro" id="IPR005948">
    <property type="entry name" value="ThiB-like"/>
</dbReference>
<name>A0A3R7DY78_9EURY</name>
<dbReference type="Gene3D" id="3.40.190.10">
    <property type="entry name" value="Periplasmic binding protein-like II"/>
    <property type="match status" value="2"/>
</dbReference>
<evidence type="ECO:0000256" key="3">
    <source>
        <dbReference type="ARBA" id="ARBA00022729"/>
    </source>
</evidence>
<reference evidence="4 5" key="1">
    <citation type="submission" date="2018-09" db="EMBL/GenBank/DDBJ databases">
        <title>Genomic Encyclopedia of Archaeal and Bacterial Type Strains, Phase II (KMG-II): from individual species to whole genera.</title>
        <authorList>
            <person name="Goeker M."/>
        </authorList>
    </citation>
    <scope>NUCLEOTIDE SEQUENCE [LARGE SCALE GENOMIC DNA]</scope>
    <source>
        <strain evidence="4 5">DSM 13151</strain>
    </source>
</reference>